<keyword evidence="1" id="KW-0812">Transmembrane</keyword>
<accession>A0A7T6Z766</accession>
<proteinExistence type="predicted"/>
<evidence type="ECO:0000313" key="3">
    <source>
        <dbReference type="Proteomes" id="UP000595823"/>
    </source>
</evidence>
<keyword evidence="1" id="KW-0472">Membrane</keyword>
<gene>
    <name evidence="2" type="ORF">HUG15_21710</name>
</gene>
<name>A0A7T6Z766_9BACI</name>
<dbReference type="KEGG" id="scia:HUG15_21710"/>
<reference evidence="2 3" key="1">
    <citation type="submission" date="2020-06" db="EMBL/GenBank/DDBJ databases">
        <title>Genomic analysis of Salicibibacter sp. NKC5-3.</title>
        <authorList>
            <person name="Oh Y.J."/>
        </authorList>
    </citation>
    <scope>NUCLEOTIDE SEQUENCE [LARGE SCALE GENOMIC DNA]</scope>
    <source>
        <strain evidence="2 3">NKC5-3</strain>
    </source>
</reference>
<dbReference type="EMBL" id="CP054705">
    <property type="protein sequence ID" value="QQK77937.1"/>
    <property type="molecule type" value="Genomic_DNA"/>
</dbReference>
<evidence type="ECO:0000256" key="1">
    <source>
        <dbReference type="SAM" id="Phobius"/>
    </source>
</evidence>
<evidence type="ECO:0000313" key="2">
    <source>
        <dbReference type="EMBL" id="QQK77937.1"/>
    </source>
</evidence>
<sequence length="65" mass="7351">MNKLTGILLFSLFPGIVMVIINIIWSLTQNTPITFNSILIYFVIGFTIGSVLVILRLLIKGELWK</sequence>
<organism evidence="2 3">
    <name type="scientific">Salicibibacter cibarius</name>
    <dbReference type="NCBI Taxonomy" id="2743000"/>
    <lineage>
        <taxon>Bacteria</taxon>
        <taxon>Bacillati</taxon>
        <taxon>Bacillota</taxon>
        <taxon>Bacilli</taxon>
        <taxon>Bacillales</taxon>
        <taxon>Bacillaceae</taxon>
        <taxon>Salicibibacter</taxon>
    </lineage>
</organism>
<dbReference type="Proteomes" id="UP000595823">
    <property type="component" value="Chromosome"/>
</dbReference>
<feature type="transmembrane region" description="Helical" evidence="1">
    <location>
        <begin position="7"/>
        <end position="26"/>
    </location>
</feature>
<protein>
    <submittedName>
        <fullName evidence="2">Uncharacterized protein</fullName>
    </submittedName>
</protein>
<dbReference type="AlphaFoldDB" id="A0A7T6Z766"/>
<keyword evidence="3" id="KW-1185">Reference proteome</keyword>
<keyword evidence="1" id="KW-1133">Transmembrane helix</keyword>
<feature type="transmembrane region" description="Helical" evidence="1">
    <location>
        <begin position="38"/>
        <end position="59"/>
    </location>
</feature>
<dbReference type="RefSeq" id="WP_200125752.1">
    <property type="nucleotide sequence ID" value="NZ_CP054705.1"/>
</dbReference>